<evidence type="ECO:0000313" key="10">
    <source>
        <dbReference type="EMBL" id="KAF4495760.1"/>
    </source>
</evidence>
<dbReference type="EMBL" id="LUFC02000611">
    <property type="protein sequence ID" value="KAF4495760.1"/>
    <property type="molecule type" value="Genomic_DNA"/>
</dbReference>
<dbReference type="PROSITE" id="PS50157">
    <property type="entry name" value="ZINC_FINGER_C2H2_2"/>
    <property type="match status" value="2"/>
</dbReference>
<evidence type="ECO:0000313" key="11">
    <source>
        <dbReference type="Proteomes" id="UP000737391"/>
    </source>
</evidence>
<dbReference type="FunFam" id="3.30.160.60:FF:000100">
    <property type="entry name" value="Zinc finger 45-like"/>
    <property type="match status" value="1"/>
</dbReference>
<dbReference type="PANTHER" id="PTHR40626:SF11">
    <property type="entry name" value="ZINC FINGER PROTEIN YPR022C"/>
    <property type="match status" value="1"/>
</dbReference>
<dbReference type="GO" id="GO:0000785">
    <property type="term" value="C:chromatin"/>
    <property type="evidence" value="ECO:0007669"/>
    <property type="project" value="TreeGrafter"/>
</dbReference>
<feature type="domain" description="C2H2-type" evidence="9">
    <location>
        <begin position="2"/>
        <end position="29"/>
    </location>
</feature>
<keyword evidence="11" id="KW-1185">Reference proteome</keyword>
<feature type="domain" description="C2H2-type" evidence="9">
    <location>
        <begin position="30"/>
        <end position="58"/>
    </location>
</feature>
<evidence type="ECO:0000256" key="6">
    <source>
        <dbReference type="ARBA" id="ARBA00023242"/>
    </source>
</evidence>
<accession>A0A9P5B7R2</accession>
<reference evidence="10" key="1">
    <citation type="submission" date="2020-01" db="EMBL/GenBank/DDBJ databases">
        <title>Identification and distribution of gene clusters putatively required for synthesis of sphingolipid metabolism inhibitors in phylogenetically diverse species of the filamentous fungus Fusarium.</title>
        <authorList>
            <person name="Kim H.-S."/>
            <person name="Busman M."/>
            <person name="Brown D.W."/>
            <person name="Divon H."/>
            <person name="Uhlig S."/>
            <person name="Proctor R.H."/>
        </authorList>
    </citation>
    <scope>NUCLEOTIDE SEQUENCE</scope>
    <source>
        <strain evidence="10">NRRL 31653</strain>
    </source>
</reference>
<comment type="subcellular location">
    <subcellularLocation>
        <location evidence="1">Nucleus</location>
    </subcellularLocation>
</comment>
<dbReference type="SUPFAM" id="SSF57667">
    <property type="entry name" value="beta-beta-alpha zinc fingers"/>
    <property type="match status" value="1"/>
</dbReference>
<keyword evidence="2" id="KW-0479">Metal-binding</keyword>
<evidence type="ECO:0000256" key="1">
    <source>
        <dbReference type="ARBA" id="ARBA00004123"/>
    </source>
</evidence>
<dbReference type="PROSITE" id="PS00028">
    <property type="entry name" value="ZINC_FINGER_C2H2_1"/>
    <property type="match status" value="2"/>
</dbReference>
<evidence type="ECO:0000256" key="2">
    <source>
        <dbReference type="ARBA" id="ARBA00022723"/>
    </source>
</evidence>
<comment type="caution">
    <text evidence="10">The sequence shown here is derived from an EMBL/GenBank/DDBJ whole genome shotgun (WGS) entry which is preliminary data.</text>
</comment>
<evidence type="ECO:0000256" key="8">
    <source>
        <dbReference type="SAM" id="MobiDB-lite"/>
    </source>
</evidence>
<dbReference type="Gene3D" id="3.30.160.60">
    <property type="entry name" value="Classic Zinc Finger"/>
    <property type="match status" value="2"/>
</dbReference>
<dbReference type="GO" id="GO:0005634">
    <property type="term" value="C:nucleus"/>
    <property type="evidence" value="ECO:0007669"/>
    <property type="project" value="UniProtKB-SubCell"/>
</dbReference>
<dbReference type="InterPro" id="IPR013087">
    <property type="entry name" value="Znf_C2H2_type"/>
</dbReference>
<dbReference type="InterPro" id="IPR051059">
    <property type="entry name" value="VerF-like"/>
</dbReference>
<dbReference type="InterPro" id="IPR036236">
    <property type="entry name" value="Znf_C2H2_sf"/>
</dbReference>
<dbReference type="OrthoDB" id="10018191at2759"/>
<dbReference type="AlphaFoldDB" id="A0A9P5B7R2"/>
<keyword evidence="4 7" id="KW-0863">Zinc-finger</keyword>
<name>A0A9P5B7R2_9HYPO</name>
<dbReference type="GO" id="GO:0000981">
    <property type="term" value="F:DNA-binding transcription factor activity, RNA polymerase II-specific"/>
    <property type="evidence" value="ECO:0007669"/>
    <property type="project" value="InterPro"/>
</dbReference>
<proteinExistence type="predicted"/>
<evidence type="ECO:0000256" key="3">
    <source>
        <dbReference type="ARBA" id="ARBA00022737"/>
    </source>
</evidence>
<dbReference type="PANTHER" id="PTHR40626">
    <property type="entry name" value="MIP31509P"/>
    <property type="match status" value="1"/>
</dbReference>
<feature type="region of interest" description="Disordered" evidence="8">
    <location>
        <begin position="54"/>
        <end position="129"/>
    </location>
</feature>
<keyword evidence="3" id="KW-0677">Repeat</keyword>
<organism evidence="10 11">
    <name type="scientific">Fusarium agapanthi</name>
    <dbReference type="NCBI Taxonomy" id="1803897"/>
    <lineage>
        <taxon>Eukaryota</taxon>
        <taxon>Fungi</taxon>
        <taxon>Dikarya</taxon>
        <taxon>Ascomycota</taxon>
        <taxon>Pezizomycotina</taxon>
        <taxon>Sordariomycetes</taxon>
        <taxon>Hypocreomycetidae</taxon>
        <taxon>Hypocreales</taxon>
        <taxon>Nectriaceae</taxon>
        <taxon>Fusarium</taxon>
        <taxon>Fusarium fujikuroi species complex</taxon>
    </lineage>
</organism>
<evidence type="ECO:0000256" key="5">
    <source>
        <dbReference type="ARBA" id="ARBA00022833"/>
    </source>
</evidence>
<feature type="compositionally biased region" description="Basic and acidic residues" evidence="8">
    <location>
        <begin position="103"/>
        <end position="114"/>
    </location>
</feature>
<evidence type="ECO:0000256" key="7">
    <source>
        <dbReference type="PROSITE-ProRule" id="PRU00042"/>
    </source>
</evidence>
<sequence length="436" mass="48165">MKGCSYCHRTFHKTEHLLRHERSHTGEKPYRCDTCGSGYARSDVLLRHVRYFHPNSDTSQRERRRSHVSTTEKARQRRQSVLADSINVCPIPPPEPEEGSEAETEHQRDQENNHIHNNGQPQQQEDSSITADTSMARFSTSDLDALATLALEKSFDDRRPVNHSPPIGQHDGELSPMSFSHHTVETILETATPTLFTANAEFLSPGVSLSTRANAFHSHTAASSASWGNNEASLTSISNTDLLHYAGALELLQPNLSHLDFLDFSLGETSPGIRGSQVSSNSVDPVSSIPLDRFARVAALWPRNRTHSASQIAPKVWADVVNYRGDGIFTDVSISQSSPSSTIGIENESRWGMDEEKRQDLIRKFGSPGSSVDFLPARLLNLGLTIAFRQPHSLVPFIHQPTFSAKSASNSAVFSLCLLGLAILDSSYVKPFTAHY</sequence>
<evidence type="ECO:0000259" key="9">
    <source>
        <dbReference type="PROSITE" id="PS50157"/>
    </source>
</evidence>
<feature type="compositionally biased region" description="Polar residues" evidence="8">
    <location>
        <begin position="115"/>
        <end position="129"/>
    </location>
</feature>
<gene>
    <name evidence="10" type="ORF">FAGAP_8090</name>
</gene>
<dbReference type="SMART" id="SM00355">
    <property type="entry name" value="ZnF_C2H2"/>
    <property type="match status" value="2"/>
</dbReference>
<keyword evidence="6" id="KW-0539">Nucleus</keyword>
<protein>
    <submittedName>
        <fullName evidence="10">C2H2 transcription factor</fullName>
    </submittedName>
</protein>
<dbReference type="GO" id="GO:0008270">
    <property type="term" value="F:zinc ion binding"/>
    <property type="evidence" value="ECO:0007669"/>
    <property type="project" value="UniProtKB-KW"/>
</dbReference>
<dbReference type="GO" id="GO:0000978">
    <property type="term" value="F:RNA polymerase II cis-regulatory region sequence-specific DNA binding"/>
    <property type="evidence" value="ECO:0007669"/>
    <property type="project" value="InterPro"/>
</dbReference>
<evidence type="ECO:0000256" key="4">
    <source>
        <dbReference type="ARBA" id="ARBA00022771"/>
    </source>
</evidence>
<dbReference type="Proteomes" id="UP000737391">
    <property type="component" value="Unassembled WGS sequence"/>
</dbReference>
<keyword evidence="5" id="KW-0862">Zinc</keyword>